<dbReference type="EMBL" id="CP069041">
    <property type="protein sequence ID" value="QRD05953.1"/>
    <property type="molecule type" value="Genomic_DNA"/>
</dbReference>
<proteinExistence type="predicted"/>
<feature type="non-terminal residue" evidence="1">
    <location>
        <position position="1"/>
    </location>
</feature>
<reference evidence="2" key="1">
    <citation type="journal article" date="2021" name="BMC Genomics">
        <title>Chromosome-level genome assembly and manually-curated proteome of model necrotroph Parastagonospora nodorum Sn15 reveals a genome-wide trove of candidate effector homologs, and redundancy of virulence-related functions within an accessory chromosome.</title>
        <authorList>
            <person name="Bertazzoni S."/>
            <person name="Jones D.A.B."/>
            <person name="Phan H.T."/>
            <person name="Tan K.-C."/>
            <person name="Hane J.K."/>
        </authorList>
    </citation>
    <scope>NUCLEOTIDE SEQUENCE [LARGE SCALE GENOMIC DNA]</scope>
    <source>
        <strain evidence="2">SN15 / ATCC MYA-4574 / FGSC 10173)</strain>
    </source>
</reference>
<sequence length="126" mass="14578">RGLWPFINTHAQLLHPFEPSWEHRTLLSGRTMVICGCRMEAKCRALPPRIQKGQAWSVYKPAMRVSNEGASHCVHFEEESLRHTQSDQSHLPIARAPCATLEQGCRQIKLLPLDIRTHRSTHHHRY</sequence>
<protein>
    <submittedName>
        <fullName evidence="1">Uncharacterized protein</fullName>
    </submittedName>
</protein>
<gene>
    <name evidence="1" type="ORF">JI435_304420</name>
</gene>
<name>A0A7U2NPS9_PHANO</name>
<dbReference type="Proteomes" id="UP000663193">
    <property type="component" value="Chromosome 19"/>
</dbReference>
<keyword evidence="2" id="KW-1185">Reference proteome</keyword>
<organism evidence="1 2">
    <name type="scientific">Phaeosphaeria nodorum (strain SN15 / ATCC MYA-4574 / FGSC 10173)</name>
    <name type="common">Glume blotch fungus</name>
    <name type="synonym">Parastagonospora nodorum</name>
    <dbReference type="NCBI Taxonomy" id="321614"/>
    <lineage>
        <taxon>Eukaryota</taxon>
        <taxon>Fungi</taxon>
        <taxon>Dikarya</taxon>
        <taxon>Ascomycota</taxon>
        <taxon>Pezizomycotina</taxon>
        <taxon>Dothideomycetes</taxon>
        <taxon>Pleosporomycetidae</taxon>
        <taxon>Pleosporales</taxon>
        <taxon>Pleosporineae</taxon>
        <taxon>Phaeosphaeriaceae</taxon>
        <taxon>Parastagonospora</taxon>
    </lineage>
</organism>
<evidence type="ECO:0000313" key="1">
    <source>
        <dbReference type="EMBL" id="QRD05953.1"/>
    </source>
</evidence>
<dbReference type="VEuPathDB" id="FungiDB:JI435_304420"/>
<evidence type="ECO:0000313" key="2">
    <source>
        <dbReference type="Proteomes" id="UP000663193"/>
    </source>
</evidence>
<dbReference type="AlphaFoldDB" id="A0A7U2NPS9"/>
<accession>A0A7U2NPS9</accession>